<name>Q0G2I6_9HYPH</name>
<organism evidence="1 2">
    <name type="scientific">Fulvimarina pelagi HTCC2506</name>
    <dbReference type="NCBI Taxonomy" id="314231"/>
    <lineage>
        <taxon>Bacteria</taxon>
        <taxon>Pseudomonadati</taxon>
        <taxon>Pseudomonadota</taxon>
        <taxon>Alphaproteobacteria</taxon>
        <taxon>Hyphomicrobiales</taxon>
        <taxon>Aurantimonadaceae</taxon>
        <taxon>Fulvimarina</taxon>
    </lineage>
</organism>
<gene>
    <name evidence="1" type="ORF">FP2506_17219</name>
</gene>
<dbReference type="eggNOG" id="ENOG5033D6P">
    <property type="taxonomic scope" value="Bacteria"/>
</dbReference>
<accession>Q0G2I6</accession>
<dbReference type="AlphaFoldDB" id="Q0G2I6"/>
<protein>
    <submittedName>
        <fullName evidence="1">Uncharacterized protein</fullName>
    </submittedName>
</protein>
<sequence>MIYSPFCCYQSERNWLTEFSRNFSTRLPNRAFVPYPFSMSPQRHNRGLMLSRLGQLGHIVRLRCNYCRTGPRFYRPEDLIVLVGDREVDRLRRRLTCEVCGRKDYVEIDSPLLTGQERQSVIVRRLVRVSTIRRPIWREELL</sequence>
<dbReference type="HOGENOM" id="CLU_151221_0_0_5"/>
<evidence type="ECO:0000313" key="2">
    <source>
        <dbReference type="Proteomes" id="UP000004310"/>
    </source>
</evidence>
<dbReference type="Proteomes" id="UP000004310">
    <property type="component" value="Unassembled WGS sequence"/>
</dbReference>
<comment type="caution">
    <text evidence="1">The sequence shown here is derived from an EMBL/GenBank/DDBJ whole genome shotgun (WGS) entry which is preliminary data.</text>
</comment>
<evidence type="ECO:0000313" key="1">
    <source>
        <dbReference type="EMBL" id="EAU42195.1"/>
    </source>
</evidence>
<keyword evidence="2" id="KW-1185">Reference proteome</keyword>
<proteinExistence type="predicted"/>
<dbReference type="EMBL" id="AATP01000002">
    <property type="protein sequence ID" value="EAU42195.1"/>
    <property type="molecule type" value="Genomic_DNA"/>
</dbReference>
<reference evidence="1 2" key="1">
    <citation type="journal article" date="2010" name="J. Bacteriol.">
        <title>Genome sequence of Fulvimarina pelagi HTCC2506T, a Mn(II)-oxidizing alphaproteobacterium possessing an aerobic anoxygenic photosynthetic gene cluster and Xanthorhodopsin.</title>
        <authorList>
            <person name="Kang I."/>
            <person name="Oh H.M."/>
            <person name="Lim S.I."/>
            <person name="Ferriera S."/>
            <person name="Giovannoni S.J."/>
            <person name="Cho J.C."/>
        </authorList>
    </citation>
    <scope>NUCLEOTIDE SEQUENCE [LARGE SCALE GENOMIC DNA]</scope>
    <source>
        <strain evidence="1 2">HTCC2506</strain>
    </source>
</reference>